<feature type="domain" description="HTH araC/xylS-type" evidence="4">
    <location>
        <begin position="191"/>
        <end position="289"/>
    </location>
</feature>
<dbReference type="PANTHER" id="PTHR43280">
    <property type="entry name" value="ARAC-FAMILY TRANSCRIPTIONAL REGULATOR"/>
    <property type="match status" value="1"/>
</dbReference>
<dbReference type="eggNOG" id="COG1917">
    <property type="taxonomic scope" value="Bacteria"/>
</dbReference>
<dbReference type="InterPro" id="IPR020449">
    <property type="entry name" value="Tscrpt_reg_AraC-type_HTH"/>
</dbReference>
<dbReference type="InterPro" id="IPR014710">
    <property type="entry name" value="RmlC-like_jellyroll"/>
</dbReference>
<dbReference type="PROSITE" id="PS00041">
    <property type="entry name" value="HTH_ARAC_FAMILY_1"/>
    <property type="match status" value="1"/>
</dbReference>
<proteinExistence type="predicted"/>
<dbReference type="Gene3D" id="2.60.120.10">
    <property type="entry name" value="Jelly Rolls"/>
    <property type="match status" value="1"/>
</dbReference>
<accession>F4LPV3</accession>
<dbReference type="PANTHER" id="PTHR43280:SF2">
    <property type="entry name" value="HTH-TYPE TRANSCRIPTIONAL REGULATOR EXSA"/>
    <property type="match status" value="1"/>
</dbReference>
<dbReference type="Pfam" id="PF12833">
    <property type="entry name" value="HTH_18"/>
    <property type="match status" value="1"/>
</dbReference>
<dbReference type="Pfam" id="PF02311">
    <property type="entry name" value="AraC_binding"/>
    <property type="match status" value="1"/>
</dbReference>
<dbReference type="InterPro" id="IPR018062">
    <property type="entry name" value="HTH_AraC-typ_CS"/>
</dbReference>
<reference evidence="6" key="1">
    <citation type="submission" date="2011-04" db="EMBL/GenBank/DDBJ databases">
        <title>The complete genome of Treponema brennaborense DSM 12168.</title>
        <authorList>
            <person name="Lucas S."/>
            <person name="Han J."/>
            <person name="Lapidus A."/>
            <person name="Bruce D."/>
            <person name="Goodwin L."/>
            <person name="Pitluck S."/>
            <person name="Peters L."/>
            <person name="Kyrpides N."/>
            <person name="Mavromatis K."/>
            <person name="Ivanova N."/>
            <person name="Mikhailova N."/>
            <person name="Pagani I."/>
            <person name="Teshima H."/>
            <person name="Detter J.C."/>
            <person name="Tapia R."/>
            <person name="Han C."/>
            <person name="Land M."/>
            <person name="Hauser L."/>
            <person name="Markowitz V."/>
            <person name="Cheng J.-F."/>
            <person name="Hugenholtz P."/>
            <person name="Woyke T."/>
            <person name="Wu D."/>
            <person name="Gronow S."/>
            <person name="Wellnitz S."/>
            <person name="Brambilla E."/>
            <person name="Klenk H.-P."/>
            <person name="Eisen J.A."/>
        </authorList>
    </citation>
    <scope>NUCLEOTIDE SEQUENCE [LARGE SCALE GENOMIC DNA]</scope>
    <source>
        <strain evidence="6">DSM 12168 / CIP 105900 / DD5/3</strain>
    </source>
</reference>
<keyword evidence="2" id="KW-0238">DNA-binding</keyword>
<gene>
    <name evidence="5" type="ordered locus">Trebr_0603</name>
</gene>
<dbReference type="Gene3D" id="1.10.10.60">
    <property type="entry name" value="Homeodomain-like"/>
    <property type="match status" value="2"/>
</dbReference>
<evidence type="ECO:0000313" key="5">
    <source>
        <dbReference type="EMBL" id="AEE16045.1"/>
    </source>
</evidence>
<evidence type="ECO:0000259" key="4">
    <source>
        <dbReference type="PROSITE" id="PS01124"/>
    </source>
</evidence>
<protein>
    <submittedName>
        <fullName evidence="5">Transcriptional regulator, AraC family</fullName>
    </submittedName>
</protein>
<dbReference type="SUPFAM" id="SSF51215">
    <property type="entry name" value="Regulatory protein AraC"/>
    <property type="match status" value="1"/>
</dbReference>
<evidence type="ECO:0000256" key="2">
    <source>
        <dbReference type="ARBA" id="ARBA00023125"/>
    </source>
</evidence>
<sequence length="291" mass="32878">MKTQDLKESVTHGSVLFPFAAYTWDGSQTLNVRTHWHDETEIVLFCRGTFKISVNMRAQTVSAPAMAFFNAGDIHSIVSPAKTDSSEKALVFDLHMLNFEQYDQTQAAVLTPLTERKLRFPPLITEKDEAWRESAALFTAIFEAAEERAAGSRIRIKARLLELIAGLYEKGALTALSQLPHANAHNVDCVKRILTYIEERYDEKITTADIARIAGMNEQYVCRFFKKATGRTITSYVNLIRIEKAASLLSETDGKIIDIAVSCGYNNVGYFIRTFTRFKGTSPRQYRKKSK</sequence>
<dbReference type="EMBL" id="CP002696">
    <property type="protein sequence ID" value="AEE16045.1"/>
    <property type="molecule type" value="Genomic_DNA"/>
</dbReference>
<dbReference type="HOGENOM" id="CLU_000445_88_3_12"/>
<keyword evidence="6" id="KW-1185">Reference proteome</keyword>
<dbReference type="InterPro" id="IPR003313">
    <property type="entry name" value="AraC-bd"/>
</dbReference>
<evidence type="ECO:0000256" key="3">
    <source>
        <dbReference type="ARBA" id="ARBA00023163"/>
    </source>
</evidence>
<organism evidence="5 6">
    <name type="scientific">Treponema brennaborense (strain DSM 12168 / CIP 105900 / DD5/3)</name>
    <dbReference type="NCBI Taxonomy" id="906968"/>
    <lineage>
        <taxon>Bacteria</taxon>
        <taxon>Pseudomonadati</taxon>
        <taxon>Spirochaetota</taxon>
        <taxon>Spirochaetia</taxon>
        <taxon>Spirochaetales</taxon>
        <taxon>Treponemataceae</taxon>
        <taxon>Treponema</taxon>
    </lineage>
</organism>
<keyword evidence="1" id="KW-0805">Transcription regulation</keyword>
<evidence type="ECO:0000256" key="1">
    <source>
        <dbReference type="ARBA" id="ARBA00023015"/>
    </source>
</evidence>
<dbReference type="STRING" id="906968.Trebr_0603"/>
<dbReference type="Proteomes" id="UP000006546">
    <property type="component" value="Chromosome"/>
</dbReference>
<dbReference type="PROSITE" id="PS01124">
    <property type="entry name" value="HTH_ARAC_FAMILY_2"/>
    <property type="match status" value="1"/>
</dbReference>
<dbReference type="SUPFAM" id="SSF46689">
    <property type="entry name" value="Homeodomain-like"/>
    <property type="match status" value="2"/>
</dbReference>
<dbReference type="eggNOG" id="COG2207">
    <property type="taxonomic scope" value="Bacteria"/>
</dbReference>
<dbReference type="RefSeq" id="WP_013757764.1">
    <property type="nucleotide sequence ID" value="NC_015500.1"/>
</dbReference>
<dbReference type="GO" id="GO:0003700">
    <property type="term" value="F:DNA-binding transcription factor activity"/>
    <property type="evidence" value="ECO:0007669"/>
    <property type="project" value="InterPro"/>
</dbReference>
<name>F4LPV3_TREBD</name>
<dbReference type="KEGG" id="tbe:Trebr_0603"/>
<dbReference type="PRINTS" id="PR00032">
    <property type="entry name" value="HTHARAC"/>
</dbReference>
<dbReference type="GO" id="GO:0043565">
    <property type="term" value="F:sequence-specific DNA binding"/>
    <property type="evidence" value="ECO:0007669"/>
    <property type="project" value="InterPro"/>
</dbReference>
<dbReference type="AlphaFoldDB" id="F4LPV3"/>
<evidence type="ECO:0000313" key="6">
    <source>
        <dbReference type="Proteomes" id="UP000006546"/>
    </source>
</evidence>
<dbReference type="InterPro" id="IPR037923">
    <property type="entry name" value="HTH-like"/>
</dbReference>
<keyword evidence="3" id="KW-0804">Transcription</keyword>
<dbReference type="InterPro" id="IPR009057">
    <property type="entry name" value="Homeodomain-like_sf"/>
</dbReference>
<dbReference type="SMART" id="SM00342">
    <property type="entry name" value="HTH_ARAC"/>
    <property type="match status" value="1"/>
</dbReference>
<dbReference type="InterPro" id="IPR018060">
    <property type="entry name" value="HTH_AraC"/>
</dbReference>